<accession>A0A059XDG7</accession>
<dbReference type="Pfam" id="PF03052">
    <property type="entry name" value="Adeno_52K"/>
    <property type="match status" value="1"/>
</dbReference>
<dbReference type="RefSeq" id="YP_009032609.1">
    <property type="nucleotide sequence ID" value="NC_024150.1"/>
</dbReference>
<feature type="region of interest" description="Disordered" evidence="1">
    <location>
        <begin position="340"/>
        <end position="390"/>
    </location>
</feature>
<reference evidence="2 3" key="1">
    <citation type="journal article" date="2015" name="Infect. Genet. Evol.">
        <title>Phylogenomic characterization of California sea lion adenovirus-1.</title>
        <authorList>
            <person name="Cortes-Hinojosa G."/>
            <person name="Gulland F.M."/>
            <person name="Goldstein T."/>
            <person name="Venn-Watson S."/>
            <person name="Rivera R."/>
            <person name="Waltzek T.B."/>
            <person name="Salemi M."/>
            <person name="Wellehan J.F.Jr."/>
        </authorList>
    </citation>
    <scope>NUCLEOTIDE SEQUENCE [LARGE SCALE GENOMIC DNA]</scope>
    <source>
        <strain evidence="2">Zc11-030</strain>
    </source>
</reference>
<name>A0A059XDG7_9ADEN</name>
<dbReference type="InterPro" id="IPR004292">
    <property type="entry name" value="L1-like"/>
</dbReference>
<sequence length="390" mass="44945">MHPALRQMKPTFQALTSTPPLATDGNFEEESVGISRINPDPNIHPKVQLKKDASEAFVASKNILRQNPGEEAEGARDMRYKAGKYMELDRQRLLTDTDFDPPTESQHTISPARAHMEAADLMTAYEQSVRQEKNFQTSFNNNVRTLLARDEVSIGLMHLWDFVTAFLESPTNKTLTSQLMLITYHCRDDGILKESLLNITEPESKWLVDLIDVLQSIIVQERHLKIAEKVAAINFSVFQLSKFYAHKIFHTPFVPLDKELKISTFYMRAVIKILILSEDLGNYRNQKMQRYVSSGRRRELNDKELMMSLRQAFLEVGESNMETERPDKCWKERYGPLDYETESESEDELADPNAPYRNSRNFHRNHDNQPGDAGLYAGSSLNEPRLGRRF</sequence>
<dbReference type="GeneID" id="19488611"/>
<protein>
    <submittedName>
        <fullName evidence="2">p52k</fullName>
    </submittedName>
</protein>
<evidence type="ECO:0000313" key="2">
    <source>
        <dbReference type="EMBL" id="AIA22350.1"/>
    </source>
</evidence>
<dbReference type="OrthoDB" id="5538at10239"/>
<organism evidence="2 3">
    <name type="scientific">California sea lion adenovirus 1</name>
    <dbReference type="NCBI Taxonomy" id="943083"/>
    <lineage>
        <taxon>Viruses</taxon>
        <taxon>Varidnaviria</taxon>
        <taxon>Bamfordvirae</taxon>
        <taxon>Preplasmiviricota</taxon>
        <taxon>Polisuviricotina</taxon>
        <taxon>Pharingeaviricetes</taxon>
        <taxon>Rowavirales</taxon>
        <taxon>Adenoviridae</taxon>
        <taxon>Mastadenovirus</taxon>
        <taxon>Mastadenovirus otariidae</taxon>
        <taxon>Sea lion mastadenovirus A</taxon>
    </lineage>
</organism>
<evidence type="ECO:0000256" key="1">
    <source>
        <dbReference type="SAM" id="MobiDB-lite"/>
    </source>
</evidence>
<dbReference type="KEGG" id="vg:19488611"/>
<keyword evidence="3" id="KW-1185">Reference proteome</keyword>
<feature type="compositionally biased region" description="Acidic residues" evidence="1">
    <location>
        <begin position="340"/>
        <end position="350"/>
    </location>
</feature>
<feature type="region of interest" description="Disordered" evidence="1">
    <location>
        <begin position="1"/>
        <end position="23"/>
    </location>
</feature>
<dbReference type="Proteomes" id="UP000116231">
    <property type="component" value="Segment"/>
</dbReference>
<dbReference type="EMBL" id="KJ563221">
    <property type="protein sequence ID" value="AIA22350.1"/>
    <property type="molecule type" value="Genomic_DNA"/>
</dbReference>
<evidence type="ECO:0000313" key="3">
    <source>
        <dbReference type="Proteomes" id="UP000116231"/>
    </source>
</evidence>
<proteinExistence type="predicted"/>